<proteinExistence type="predicted"/>
<accession>A0A915BSY0</accession>
<reference evidence="3" key="1">
    <citation type="submission" date="2022-11" db="UniProtKB">
        <authorList>
            <consortium name="WormBaseParasite"/>
        </authorList>
    </citation>
    <scope>IDENTIFICATION</scope>
</reference>
<evidence type="ECO:0000313" key="2">
    <source>
        <dbReference type="Proteomes" id="UP000887569"/>
    </source>
</evidence>
<sequence length="216" mass="23126">MKLVDTEEGDILVLTELIRDESGMSESSDTSDLSSSQIVVSKSFDANFAPTALSQSSVSVPMALAASLSKGVFGAPPDSNSATLISAMPSLNEIEAMEEIEDRILLGRATDLINSPAGVFGAPPDSNSATLISAMPSLNEIEAMEEIEDRILLGRATDLINSPAVHFRSRLSLIPEQHSVIDECEEPDEDDDTRPLESTFDNNCDDSPTGSKFEFV</sequence>
<organism evidence="2 3">
    <name type="scientific">Parascaris univalens</name>
    <name type="common">Nematode worm</name>
    <dbReference type="NCBI Taxonomy" id="6257"/>
    <lineage>
        <taxon>Eukaryota</taxon>
        <taxon>Metazoa</taxon>
        <taxon>Ecdysozoa</taxon>
        <taxon>Nematoda</taxon>
        <taxon>Chromadorea</taxon>
        <taxon>Rhabditida</taxon>
        <taxon>Spirurina</taxon>
        <taxon>Ascaridomorpha</taxon>
        <taxon>Ascaridoidea</taxon>
        <taxon>Ascarididae</taxon>
        <taxon>Parascaris</taxon>
    </lineage>
</organism>
<feature type="compositionally biased region" description="Acidic residues" evidence="1">
    <location>
        <begin position="183"/>
        <end position="192"/>
    </location>
</feature>
<keyword evidence="2" id="KW-1185">Reference proteome</keyword>
<dbReference type="AlphaFoldDB" id="A0A915BSY0"/>
<name>A0A915BSY0_PARUN</name>
<dbReference type="Proteomes" id="UP000887569">
    <property type="component" value="Unplaced"/>
</dbReference>
<dbReference type="WBParaSite" id="PgR057_g036_t01">
    <property type="protein sequence ID" value="PgR057_g036_t01"/>
    <property type="gene ID" value="PgR057_g036"/>
</dbReference>
<feature type="compositionally biased region" description="Polar residues" evidence="1">
    <location>
        <begin position="199"/>
        <end position="210"/>
    </location>
</feature>
<evidence type="ECO:0000313" key="3">
    <source>
        <dbReference type="WBParaSite" id="PgR057_g036_t01"/>
    </source>
</evidence>
<protein>
    <submittedName>
        <fullName evidence="3">Uncharacterized protein</fullName>
    </submittedName>
</protein>
<evidence type="ECO:0000256" key="1">
    <source>
        <dbReference type="SAM" id="MobiDB-lite"/>
    </source>
</evidence>
<feature type="region of interest" description="Disordered" evidence="1">
    <location>
        <begin position="183"/>
        <end position="216"/>
    </location>
</feature>